<dbReference type="EMBL" id="HBUF01120607">
    <property type="protein sequence ID" value="CAG6642048.1"/>
    <property type="molecule type" value="Transcribed_RNA"/>
</dbReference>
<organism evidence="1">
    <name type="scientific">Cacopsylla melanoneura</name>
    <dbReference type="NCBI Taxonomy" id="428564"/>
    <lineage>
        <taxon>Eukaryota</taxon>
        <taxon>Metazoa</taxon>
        <taxon>Ecdysozoa</taxon>
        <taxon>Arthropoda</taxon>
        <taxon>Hexapoda</taxon>
        <taxon>Insecta</taxon>
        <taxon>Pterygota</taxon>
        <taxon>Neoptera</taxon>
        <taxon>Paraneoptera</taxon>
        <taxon>Hemiptera</taxon>
        <taxon>Sternorrhyncha</taxon>
        <taxon>Psylloidea</taxon>
        <taxon>Psyllidae</taxon>
        <taxon>Psyllinae</taxon>
        <taxon>Cacopsylla</taxon>
    </lineage>
</organism>
<dbReference type="AlphaFoldDB" id="A0A8D8W171"/>
<name>A0A8D8W171_9HEMI</name>
<accession>A0A8D8W171</accession>
<evidence type="ECO:0000313" key="1">
    <source>
        <dbReference type="EMBL" id="CAG6642048.1"/>
    </source>
</evidence>
<protein>
    <submittedName>
        <fullName evidence="1">Uncharacterized protein</fullName>
    </submittedName>
</protein>
<reference evidence="1" key="1">
    <citation type="submission" date="2021-05" db="EMBL/GenBank/DDBJ databases">
        <authorList>
            <person name="Alioto T."/>
            <person name="Alioto T."/>
            <person name="Gomez Garrido J."/>
        </authorList>
    </citation>
    <scope>NUCLEOTIDE SEQUENCE</scope>
</reference>
<proteinExistence type="predicted"/>
<dbReference type="EMBL" id="HBUF01120606">
    <property type="protein sequence ID" value="CAG6642047.1"/>
    <property type="molecule type" value="Transcribed_RNA"/>
</dbReference>
<sequence>MKMITLKNIQMMSLILRYPLCIFQTTITTQISTKRSETFQKLFPISGIVIAHTQIQECTIRQPQPPMMCMTETTMHQNQKSLQRFIQNNTRKLLGQCVRARAGENTTPHKNR</sequence>